<dbReference type="InterPro" id="IPR052065">
    <property type="entry name" value="Compl_asym_regulator"/>
</dbReference>
<feature type="signal peptide" evidence="6">
    <location>
        <begin position="1"/>
        <end position="26"/>
    </location>
</feature>
<dbReference type="Pfam" id="PF19028">
    <property type="entry name" value="TSP1_spondin"/>
    <property type="match status" value="1"/>
</dbReference>
<dbReference type="Pfam" id="PF00090">
    <property type="entry name" value="TSP_1"/>
    <property type="match status" value="3"/>
</dbReference>
<organism evidence="8">
    <name type="scientific">Lepeophtheirus salmonis</name>
    <name type="common">Salmon louse</name>
    <name type="synonym">Caligus salmonis</name>
    <dbReference type="NCBI Taxonomy" id="72036"/>
    <lineage>
        <taxon>Eukaryota</taxon>
        <taxon>Metazoa</taxon>
        <taxon>Ecdysozoa</taxon>
        <taxon>Arthropoda</taxon>
        <taxon>Crustacea</taxon>
        <taxon>Multicrustacea</taxon>
        <taxon>Hexanauplia</taxon>
        <taxon>Copepoda</taxon>
        <taxon>Siphonostomatoida</taxon>
        <taxon>Caligidae</taxon>
        <taxon>Lepeophtheirus</taxon>
    </lineage>
</organism>
<feature type="chain" id="PRO_5005488057" evidence="6">
    <location>
        <begin position="27"/>
        <end position="861"/>
    </location>
</feature>
<dbReference type="FunFam" id="2.20.100.10:FF:000007">
    <property type="entry name" value="Thrombospondin 1"/>
    <property type="match status" value="1"/>
</dbReference>
<accession>A0A0K2TS57</accession>
<dbReference type="PROSITE" id="PS50092">
    <property type="entry name" value="TSP1"/>
    <property type="match status" value="4"/>
</dbReference>
<dbReference type="InterPro" id="IPR036383">
    <property type="entry name" value="TSP1_rpt_sf"/>
</dbReference>
<reference evidence="8" key="1">
    <citation type="submission" date="2014-05" db="EMBL/GenBank/DDBJ databases">
        <authorList>
            <person name="Chronopoulou M."/>
        </authorList>
    </citation>
    <scope>NUCLEOTIDE SEQUENCE</scope>
    <source>
        <tissue evidence="8">Whole organism</tissue>
    </source>
</reference>
<feature type="region of interest" description="Disordered" evidence="5">
    <location>
        <begin position="709"/>
        <end position="728"/>
    </location>
</feature>
<name>A0A0K2TS57_LEPSM</name>
<dbReference type="OrthoDB" id="6362922at2759"/>
<dbReference type="PANTHER" id="PTHR22906">
    <property type="entry name" value="PROPERDIN"/>
    <property type="match status" value="1"/>
</dbReference>
<evidence type="ECO:0000256" key="5">
    <source>
        <dbReference type="SAM" id="MobiDB-lite"/>
    </source>
</evidence>
<evidence type="ECO:0000256" key="2">
    <source>
        <dbReference type="ARBA" id="ARBA00022737"/>
    </source>
</evidence>
<dbReference type="PRINTS" id="PR01705">
    <property type="entry name" value="TSP1REPEAT"/>
</dbReference>
<dbReference type="Gene3D" id="2.20.100.10">
    <property type="entry name" value="Thrombospondin type-1 (TSP1) repeat"/>
    <property type="match status" value="4"/>
</dbReference>
<evidence type="ECO:0000259" key="7">
    <source>
        <dbReference type="Pfam" id="PF19028"/>
    </source>
</evidence>
<feature type="compositionally biased region" description="Low complexity" evidence="5">
    <location>
        <begin position="258"/>
        <end position="274"/>
    </location>
</feature>
<feature type="region of interest" description="Disordered" evidence="5">
    <location>
        <begin position="258"/>
        <end position="278"/>
    </location>
</feature>
<gene>
    <name evidence="8" type="primary">HMCN1</name>
</gene>
<dbReference type="InterPro" id="IPR044004">
    <property type="entry name" value="TSP1_spondin_dom"/>
</dbReference>
<proteinExistence type="predicted"/>
<evidence type="ECO:0000256" key="1">
    <source>
        <dbReference type="ARBA" id="ARBA00022729"/>
    </source>
</evidence>
<dbReference type="EMBL" id="HACA01011498">
    <property type="protein sequence ID" value="CDW28859.1"/>
    <property type="molecule type" value="Transcribed_RNA"/>
</dbReference>
<evidence type="ECO:0000256" key="3">
    <source>
        <dbReference type="ARBA" id="ARBA00023157"/>
    </source>
</evidence>
<evidence type="ECO:0000256" key="6">
    <source>
        <dbReference type="SAM" id="SignalP"/>
    </source>
</evidence>
<evidence type="ECO:0000313" key="8">
    <source>
        <dbReference type="EMBL" id="CDW28859.1"/>
    </source>
</evidence>
<sequence length="861" mass="96914">MTEKKRNHLHWTSLLLCLFALNLSHGLSNESITTTESTPSRSTVKPLPIAIRAPEPDDAEAKVIISSKSLLKEQDENQKNVKKEESCDSLADKFLSLRNLNTIQIPRMGNITWGNEELSATKCFSEFVIFAQDEKTKTKNLLCPSYKVHRRGDSKFSCYANFTVNSCGHNMVISMEAWTTSSQLYEPFLNVGINCSLEINSTTHLFPAPNPVFEILGTNDTDGTKDSSPKFSAIIQNSSISCRWSKWSSWSHCSVSCGNSPGRRSRSRSQNGSRLCSGTENESKKCIVNRCAQDCVWSEWSDWSPCSVSCGTSGRSSRKRKVLLPHLYGGKPCIGDDLETKRCSGADCPVDGDWSQWSHWGYCQSKCGVGNRTRTRACDNPPPENGGRPCEENNSNVRDELIRHPRIAEKSEDLPIQTQEEVQSCKLKDCDPIDGRWSKWSRWSTCSVNCGRGKIIRTRACNSPTPAHGGQKCYGQPTQTRPCFLRKCAEDNDNDSFRGIHTVSTTPKNFFVTTTSPNYRSNLISSRLTHFGSRDESTSSDKGQGPIPHSVDITSVLFQRLGGSCLDKPPYVHGFIGPFIKEGITINRPDRYLRVGEIAYYMCNHGKVIDPISNQRGFFVACRESNGYLVKMYRRKDSDPEWPICKDPRYCLDPAPKYQGYTPPIPRRHALVNTQIKYHCIKRPNVTYSLSCFPDGRYKLPNEVPLNTCEQNYNPPGSSSQTPALSSQSTRNGNILRFMTANTVSPSYEGYLLSLDDASDNEDKDSVLNQTFGWIQSPGYPGVTAANYSQFKFTVLTHGYYVRIGIEDAEVQYDQMDLDIDFKDQQKQLRKGESYIIKRQFVITPAYGVFKFRITFQFIAP</sequence>
<dbReference type="InterPro" id="IPR000884">
    <property type="entry name" value="TSP1_rpt"/>
</dbReference>
<feature type="compositionally biased region" description="Low complexity" evidence="5">
    <location>
        <begin position="718"/>
        <end position="728"/>
    </location>
</feature>
<keyword evidence="1 6" id="KW-0732">Signal</keyword>
<dbReference type="PANTHER" id="PTHR22906:SF21">
    <property type="entry name" value="SEMA DOMAIN-CONTAINING PROTEIN"/>
    <property type="match status" value="1"/>
</dbReference>
<keyword evidence="3" id="KW-1015">Disulfide bond</keyword>
<dbReference type="SUPFAM" id="SSF82895">
    <property type="entry name" value="TSP-1 type 1 repeat"/>
    <property type="match status" value="4"/>
</dbReference>
<evidence type="ECO:0000256" key="4">
    <source>
        <dbReference type="ARBA" id="ARBA00023180"/>
    </source>
</evidence>
<feature type="domain" description="Spondin-like TSP1" evidence="7">
    <location>
        <begin position="295"/>
        <end position="348"/>
    </location>
</feature>
<dbReference type="AlphaFoldDB" id="A0A0K2TS57"/>
<dbReference type="SMART" id="SM00209">
    <property type="entry name" value="TSP1"/>
    <property type="match status" value="4"/>
</dbReference>
<keyword evidence="4" id="KW-0325">Glycoprotein</keyword>
<dbReference type="FunFam" id="2.20.100.10:FF:000080">
    <property type="entry name" value="SCO-spondin"/>
    <property type="match status" value="1"/>
</dbReference>
<protein>
    <submittedName>
        <fullName evidence="8">Hemicentin 1 [Ochotona princeps]</fullName>
    </submittedName>
</protein>
<keyword evidence="2" id="KW-0677">Repeat</keyword>